<dbReference type="PANTHER" id="PTHR36306">
    <property type="entry name" value="ALPHA-AMYLASE-RELATED-RELATED"/>
    <property type="match status" value="1"/>
</dbReference>
<dbReference type="InterPro" id="IPR052046">
    <property type="entry name" value="GH57_Enzymes"/>
</dbReference>
<dbReference type="InterPro" id="IPR004300">
    <property type="entry name" value="Glyco_hydro_57_N"/>
</dbReference>
<dbReference type="GO" id="GO:0003824">
    <property type="term" value="F:catalytic activity"/>
    <property type="evidence" value="ECO:0007669"/>
    <property type="project" value="InterPro"/>
</dbReference>
<dbReference type="GO" id="GO:0005975">
    <property type="term" value="P:carbohydrate metabolic process"/>
    <property type="evidence" value="ECO:0007669"/>
    <property type="project" value="InterPro"/>
</dbReference>
<feature type="domain" description="Glycoside hydrolase family 57 N-terminal" evidence="4">
    <location>
        <begin position="18"/>
        <end position="265"/>
    </location>
</feature>
<sequence length="518" mass="59992">MNKYVAIFHANLNYAFLIPESYERVIRSSYEVIIDGFDKYPDEKYVFEASGYTIEQMAEITPDVLEKLKAAISRGQCDFMGAPYSHPIMANIPEEDGYWSCEFAQRVYEKHLGMRAESFWNPECTWMQYVPNAFARAGIKYLTLDFESYMTCTDKDYSWTERNRTHDMNWGGHLPWYDLDPNCKFLHRPFKNIVPGLAGFCRSDRLIGKYLSYFRGNTTVEEYVENVKKWSGDGQGATIIIADDAEYCGTTGYYFIKYKGDYSQTFLTDPTAAEKLDALIRGVQKIGSLVGFKEACTEIEPVEEPFFVEDRFAWHRTYADAWANTPEARAWEPLLQANRDEYKEKYQPIVEAEENKEKFKELVEKFWFHMTNSANSDGRWPPPPQVTCEFNRDWCLHEIEEARNVLVELAEAVKGYKLPESEEVVMPAKNDWRYGFRFTDKDPEDIKHLNSYEIQHAIYYAHKMVDSDNAERVQHGKKLLVQIFDELDSRGMKGIRPGSISGGKAHGTVSAKVATNKD</sequence>
<evidence type="ECO:0000256" key="1">
    <source>
        <dbReference type="ARBA" id="ARBA00006821"/>
    </source>
</evidence>
<organism evidence="5 6">
    <name type="scientific">Pontiella desulfatans</name>
    <dbReference type="NCBI Taxonomy" id="2750659"/>
    <lineage>
        <taxon>Bacteria</taxon>
        <taxon>Pseudomonadati</taxon>
        <taxon>Kiritimatiellota</taxon>
        <taxon>Kiritimatiellia</taxon>
        <taxon>Kiritimatiellales</taxon>
        <taxon>Pontiellaceae</taxon>
        <taxon>Pontiella</taxon>
    </lineage>
</organism>
<dbReference type="SUPFAM" id="SSF88713">
    <property type="entry name" value="Glycoside hydrolase/deacetylase"/>
    <property type="match status" value="1"/>
</dbReference>
<dbReference type="EMBL" id="CAAHFG010000002">
    <property type="protein sequence ID" value="VGO15067.1"/>
    <property type="molecule type" value="Genomic_DNA"/>
</dbReference>
<protein>
    <submittedName>
        <fullName evidence="5">Alpha-amylase 1</fullName>
    </submittedName>
</protein>
<keyword evidence="2" id="KW-0119">Carbohydrate metabolism</keyword>
<keyword evidence="6" id="KW-1185">Reference proteome</keyword>
<dbReference type="Pfam" id="PF03065">
    <property type="entry name" value="Glyco_hydro_57"/>
    <property type="match status" value="1"/>
</dbReference>
<evidence type="ECO:0000313" key="6">
    <source>
        <dbReference type="Proteomes" id="UP000366872"/>
    </source>
</evidence>
<dbReference type="PANTHER" id="PTHR36306:SF1">
    <property type="entry name" value="ALPHA-AMYLASE-RELATED"/>
    <property type="match status" value="1"/>
</dbReference>
<comment type="similarity">
    <text evidence="1">Belongs to the glycosyl hydrolase 57 family.</text>
</comment>
<dbReference type="InterPro" id="IPR011330">
    <property type="entry name" value="Glyco_hydro/deAcase_b/a-brl"/>
</dbReference>
<feature type="region of interest" description="Disordered" evidence="3">
    <location>
        <begin position="498"/>
        <end position="518"/>
    </location>
</feature>
<evidence type="ECO:0000259" key="4">
    <source>
        <dbReference type="Pfam" id="PF03065"/>
    </source>
</evidence>
<reference evidence="5 6" key="1">
    <citation type="submission" date="2019-04" db="EMBL/GenBank/DDBJ databases">
        <authorList>
            <person name="Van Vliet M D."/>
        </authorList>
    </citation>
    <scope>NUCLEOTIDE SEQUENCE [LARGE SCALE GENOMIC DNA]</scope>
    <source>
        <strain evidence="5 6">F1</strain>
    </source>
</reference>
<dbReference type="Proteomes" id="UP000366872">
    <property type="component" value="Unassembled WGS sequence"/>
</dbReference>
<gene>
    <name evidence="5" type="primary">amyA_1</name>
    <name evidence="5" type="ORF">PDESU_03647</name>
</gene>
<name>A0A6C2U5I5_PONDE</name>
<dbReference type="AlphaFoldDB" id="A0A6C2U5I5"/>
<evidence type="ECO:0000256" key="3">
    <source>
        <dbReference type="SAM" id="MobiDB-lite"/>
    </source>
</evidence>
<evidence type="ECO:0000256" key="2">
    <source>
        <dbReference type="ARBA" id="ARBA00023277"/>
    </source>
</evidence>
<accession>A0A6C2U5I5</accession>
<proteinExistence type="inferred from homology"/>
<evidence type="ECO:0000313" key="5">
    <source>
        <dbReference type="EMBL" id="VGO15067.1"/>
    </source>
</evidence>
<dbReference type="Gene3D" id="3.20.110.20">
    <property type="match status" value="1"/>
</dbReference>